<dbReference type="Pfam" id="PF04020">
    <property type="entry name" value="Phage_holin_4_2"/>
    <property type="match status" value="1"/>
</dbReference>
<reference evidence="2 3" key="1">
    <citation type="submission" date="2017-07" db="EMBL/GenBank/DDBJ databases">
        <title>Mechanisms for carbon and nitrogen cycling indicate functional differentiation within the Candidate Phyla Radiation.</title>
        <authorList>
            <person name="Danczak R.E."/>
            <person name="Johnston M.D."/>
            <person name="Kenah C."/>
            <person name="Slattery M."/>
            <person name="Wrighton K.C."/>
            <person name="Wilkins M.J."/>
        </authorList>
    </citation>
    <scope>NUCLEOTIDE SEQUENCE [LARGE SCALE GENOMIC DNA]</scope>
    <source>
        <strain evidence="2">Athens1014_28</strain>
    </source>
</reference>
<feature type="transmembrane region" description="Helical" evidence="1">
    <location>
        <begin position="12"/>
        <end position="41"/>
    </location>
</feature>
<feature type="transmembrane region" description="Helical" evidence="1">
    <location>
        <begin position="88"/>
        <end position="109"/>
    </location>
</feature>
<keyword evidence="1" id="KW-0812">Transmembrane</keyword>
<dbReference type="EMBL" id="VMGN01000042">
    <property type="protein sequence ID" value="TSC93542.1"/>
    <property type="molecule type" value="Genomic_DNA"/>
</dbReference>
<dbReference type="Proteomes" id="UP000316495">
    <property type="component" value="Unassembled WGS sequence"/>
</dbReference>
<comment type="caution">
    <text evidence="2">The sequence shown here is derived from an EMBL/GenBank/DDBJ whole genome shotgun (WGS) entry which is preliminary data.</text>
</comment>
<protein>
    <recommendedName>
        <fullName evidence="4">Phage holin family protein</fullName>
    </recommendedName>
</protein>
<feature type="transmembrane region" description="Helical" evidence="1">
    <location>
        <begin position="48"/>
        <end position="76"/>
    </location>
</feature>
<keyword evidence="1" id="KW-0472">Membrane</keyword>
<keyword evidence="1" id="KW-1133">Transmembrane helix</keyword>
<evidence type="ECO:0000256" key="1">
    <source>
        <dbReference type="SAM" id="Phobius"/>
    </source>
</evidence>
<dbReference type="AlphaFoldDB" id="A0A554LKZ7"/>
<evidence type="ECO:0000313" key="2">
    <source>
        <dbReference type="EMBL" id="TSC93542.1"/>
    </source>
</evidence>
<dbReference type="PANTHER" id="PTHR37309">
    <property type="entry name" value="SLR0284 PROTEIN"/>
    <property type="match status" value="1"/>
</dbReference>
<organism evidence="2 3">
    <name type="scientific">Candidatus Berkelbacteria bacterium Athens1014_28</name>
    <dbReference type="NCBI Taxonomy" id="2017145"/>
    <lineage>
        <taxon>Bacteria</taxon>
        <taxon>Candidatus Berkelbacteria</taxon>
    </lineage>
</organism>
<name>A0A554LKZ7_9BACT</name>
<evidence type="ECO:0008006" key="4">
    <source>
        <dbReference type="Google" id="ProtNLM"/>
    </source>
</evidence>
<evidence type="ECO:0000313" key="3">
    <source>
        <dbReference type="Proteomes" id="UP000316495"/>
    </source>
</evidence>
<dbReference type="PANTHER" id="PTHR37309:SF1">
    <property type="entry name" value="SLR0284 PROTEIN"/>
    <property type="match status" value="1"/>
</dbReference>
<gene>
    <name evidence="2" type="ORF">Athens101428_650</name>
</gene>
<dbReference type="InterPro" id="IPR007165">
    <property type="entry name" value="Phage_holin_4_2"/>
</dbReference>
<proteinExistence type="predicted"/>
<accession>A0A554LKZ7</accession>
<sequence>MWLIRWLLNTFVLLLVAYLLPGVSFSTFWSALITSAIFGLINATIRPLMIILTLPINFLTLGLFTLIINALMFWLASTIVKGFYVADFASAFWGALFYWLIVVMINFLSEEDNKPKRIKAKRRR</sequence>